<accession>A0ABW9XG70</accession>
<protein>
    <submittedName>
        <fullName evidence="1">Uncharacterized protein</fullName>
    </submittedName>
</protein>
<evidence type="ECO:0000313" key="2">
    <source>
        <dbReference type="Proteomes" id="UP000753724"/>
    </source>
</evidence>
<gene>
    <name evidence="1" type="ORF">GTZ99_13350</name>
</gene>
<dbReference type="Proteomes" id="UP000753724">
    <property type="component" value="Unassembled WGS sequence"/>
</dbReference>
<evidence type="ECO:0000313" key="1">
    <source>
        <dbReference type="EMBL" id="NBC37535.1"/>
    </source>
</evidence>
<keyword evidence="2" id="KW-1185">Reference proteome</keyword>
<organism evidence="1 2">
    <name type="scientific">Novosphingobium ovatum</name>
    <dbReference type="NCBI Taxonomy" id="1908523"/>
    <lineage>
        <taxon>Bacteria</taxon>
        <taxon>Pseudomonadati</taxon>
        <taxon>Pseudomonadota</taxon>
        <taxon>Alphaproteobacteria</taxon>
        <taxon>Sphingomonadales</taxon>
        <taxon>Sphingomonadaceae</taxon>
        <taxon>Novosphingobium</taxon>
    </lineage>
</organism>
<proteinExistence type="predicted"/>
<comment type="caution">
    <text evidence="1">The sequence shown here is derived from an EMBL/GenBank/DDBJ whole genome shotgun (WGS) entry which is preliminary data.</text>
</comment>
<reference evidence="2" key="1">
    <citation type="submission" date="2020-01" db="EMBL/GenBank/DDBJ databases">
        <title>Sphingomonas sp. strain CSW-10.</title>
        <authorList>
            <person name="Chen W.-M."/>
        </authorList>
    </citation>
    <scope>NUCLEOTIDE SEQUENCE [LARGE SCALE GENOMIC DNA]</scope>
    <source>
        <strain evidence="2">FSY-8</strain>
    </source>
</reference>
<dbReference type="EMBL" id="JAAAPO010000005">
    <property type="protein sequence ID" value="NBC37535.1"/>
    <property type="molecule type" value="Genomic_DNA"/>
</dbReference>
<sequence>MTQKTSITHTEIAMTPAEWRLRMAELCRDCAGAEPAEEAAMLELAHALLLAAPGGNSGLLDHLPPRAGYDRLIQVGAHDSAALSLMPELASYLISRAGDGGCLASVYLPGMDEELTSEADTPALALISALAAALASVTDLGGLVLDGDDGRPVLDDTAPSAAALRCGERGDDMTVWQRPSGSSLH</sequence>
<name>A0ABW9XG70_9SPHN</name>
<dbReference type="RefSeq" id="WP_161719673.1">
    <property type="nucleotide sequence ID" value="NZ_JAAAPO010000005.1"/>
</dbReference>